<keyword evidence="5" id="KW-0800">Toxin</keyword>
<dbReference type="GO" id="GO:0016787">
    <property type="term" value="F:hydrolase activity"/>
    <property type="evidence" value="ECO:0007669"/>
    <property type="project" value="UniProtKB-KW"/>
</dbReference>
<evidence type="ECO:0000256" key="5">
    <source>
        <dbReference type="HAMAP-Rule" id="MF_00265"/>
    </source>
</evidence>
<dbReference type="GO" id="GO:0000287">
    <property type="term" value="F:magnesium ion binding"/>
    <property type="evidence" value="ECO:0007669"/>
    <property type="project" value="UniProtKB-UniRule"/>
</dbReference>
<keyword evidence="5" id="KW-0460">Magnesium</keyword>
<feature type="binding site" evidence="5">
    <location>
        <position position="4"/>
    </location>
    <ligand>
        <name>Mg(2+)</name>
        <dbReference type="ChEBI" id="CHEBI:18420"/>
    </ligand>
</feature>
<dbReference type="GO" id="GO:0004540">
    <property type="term" value="F:RNA nuclease activity"/>
    <property type="evidence" value="ECO:0007669"/>
    <property type="project" value="InterPro"/>
</dbReference>
<comment type="function">
    <text evidence="5">Toxic component of a toxin-antitoxin (TA) system. An RNase.</text>
</comment>
<comment type="similarity">
    <text evidence="5">Belongs to the PINc/VapC protein family.</text>
</comment>
<dbReference type="Pfam" id="PF01850">
    <property type="entry name" value="PIN"/>
    <property type="match status" value="1"/>
</dbReference>
<dbReference type="EC" id="3.1.-.-" evidence="5"/>
<evidence type="ECO:0000259" key="6">
    <source>
        <dbReference type="Pfam" id="PF01850"/>
    </source>
</evidence>
<name>A0A317FB63_9PROT</name>
<dbReference type="RefSeq" id="WP_109872804.1">
    <property type="nucleotide sequence ID" value="NZ_QGNA01000005.1"/>
</dbReference>
<keyword evidence="8" id="KW-1185">Reference proteome</keyword>
<feature type="binding site" evidence="5">
    <location>
        <position position="84"/>
    </location>
    <ligand>
        <name>Mg(2+)</name>
        <dbReference type="ChEBI" id="CHEBI:18420"/>
    </ligand>
</feature>
<organism evidence="7 8">
    <name type="scientific">Falsiroseomonas bella</name>
    <dbReference type="NCBI Taxonomy" id="2184016"/>
    <lineage>
        <taxon>Bacteria</taxon>
        <taxon>Pseudomonadati</taxon>
        <taxon>Pseudomonadota</taxon>
        <taxon>Alphaproteobacteria</taxon>
        <taxon>Acetobacterales</taxon>
        <taxon>Roseomonadaceae</taxon>
        <taxon>Falsiroseomonas</taxon>
    </lineage>
</organism>
<protein>
    <recommendedName>
        <fullName evidence="5">Ribonuclease VapC</fullName>
        <shortName evidence="5">RNase VapC</shortName>
        <ecNumber evidence="5">3.1.-.-</ecNumber>
    </recommendedName>
    <alternativeName>
        <fullName evidence="5">Toxin VapC</fullName>
    </alternativeName>
</protein>
<reference evidence="8" key="1">
    <citation type="submission" date="2018-05" db="EMBL/GenBank/DDBJ databases">
        <authorList>
            <person name="Du Z."/>
            <person name="Wang X."/>
        </authorList>
    </citation>
    <scope>NUCLEOTIDE SEQUENCE [LARGE SCALE GENOMIC DNA]</scope>
    <source>
        <strain evidence="8">CQN31</strain>
    </source>
</reference>
<dbReference type="InterPro" id="IPR022907">
    <property type="entry name" value="VapC_family"/>
</dbReference>
<dbReference type="OrthoDB" id="286092at2"/>
<proteinExistence type="inferred from homology"/>
<feature type="domain" description="PIN" evidence="6">
    <location>
        <begin position="1"/>
        <end position="106"/>
    </location>
</feature>
<keyword evidence="2 5" id="KW-0540">Nuclease</keyword>
<dbReference type="EMBL" id="QGNA01000005">
    <property type="protein sequence ID" value="PWS35159.1"/>
    <property type="molecule type" value="Genomic_DNA"/>
</dbReference>
<evidence type="ECO:0000313" key="7">
    <source>
        <dbReference type="EMBL" id="PWS35159.1"/>
    </source>
</evidence>
<keyword evidence="4 5" id="KW-0378">Hydrolase</keyword>
<gene>
    <name evidence="5" type="primary">vapC</name>
    <name evidence="7" type="ORF">DFH01_22895</name>
</gene>
<dbReference type="Gene3D" id="3.40.50.1010">
    <property type="entry name" value="5'-nuclease"/>
    <property type="match status" value="1"/>
</dbReference>
<comment type="cofactor">
    <cofactor evidence="5">
        <name>Mg(2+)</name>
        <dbReference type="ChEBI" id="CHEBI:18420"/>
    </cofactor>
</comment>
<dbReference type="GO" id="GO:0090729">
    <property type="term" value="F:toxin activity"/>
    <property type="evidence" value="ECO:0007669"/>
    <property type="project" value="UniProtKB-KW"/>
</dbReference>
<dbReference type="InterPro" id="IPR002716">
    <property type="entry name" value="PIN_dom"/>
</dbReference>
<evidence type="ECO:0000313" key="8">
    <source>
        <dbReference type="Proteomes" id="UP000245765"/>
    </source>
</evidence>
<evidence type="ECO:0000256" key="3">
    <source>
        <dbReference type="ARBA" id="ARBA00022723"/>
    </source>
</evidence>
<dbReference type="InterPro" id="IPR029060">
    <property type="entry name" value="PIN-like_dom_sf"/>
</dbReference>
<evidence type="ECO:0000256" key="4">
    <source>
        <dbReference type="ARBA" id="ARBA00022801"/>
    </source>
</evidence>
<dbReference type="Proteomes" id="UP000245765">
    <property type="component" value="Unassembled WGS sequence"/>
</dbReference>
<accession>A0A317FB63</accession>
<evidence type="ECO:0000256" key="1">
    <source>
        <dbReference type="ARBA" id="ARBA00022649"/>
    </source>
</evidence>
<keyword evidence="3 5" id="KW-0479">Metal-binding</keyword>
<dbReference type="SUPFAM" id="SSF88723">
    <property type="entry name" value="PIN domain-like"/>
    <property type="match status" value="1"/>
</dbReference>
<dbReference type="HAMAP" id="MF_00265">
    <property type="entry name" value="VapC_Nob1"/>
    <property type="match status" value="1"/>
</dbReference>
<dbReference type="AlphaFoldDB" id="A0A317FB63"/>
<keyword evidence="1 5" id="KW-1277">Toxin-antitoxin system</keyword>
<evidence type="ECO:0000256" key="2">
    <source>
        <dbReference type="ARBA" id="ARBA00022722"/>
    </source>
</evidence>
<sequence length="118" mass="12286">MILDASAVLAVLLGEPGAEAAAPLLEGADISAVNMLEVVARLRRETPAHFEALQVLDLAVLPIDAAVPAADLLHRHRGVLSLGDCACIATASALGRPVLTADRVWATLGLPVEVRLIR</sequence>
<comment type="caution">
    <text evidence="7">The sequence shown here is derived from an EMBL/GenBank/DDBJ whole genome shotgun (WGS) entry which is preliminary data.</text>
</comment>